<dbReference type="Proteomes" id="UP000306319">
    <property type="component" value="Unassembled WGS sequence"/>
</dbReference>
<reference evidence="1" key="1">
    <citation type="submission" date="2019-04" db="EMBL/GenBank/DDBJ databases">
        <title>Microbes associate with the intestines of laboratory mice.</title>
        <authorList>
            <person name="Navarre W."/>
            <person name="Wong E."/>
            <person name="Huang K."/>
            <person name="Tropini C."/>
            <person name="Ng K."/>
            <person name="Yu B."/>
        </authorList>
    </citation>
    <scope>NUCLEOTIDE SEQUENCE</scope>
    <source>
        <strain evidence="1">NM04_E33</strain>
    </source>
</reference>
<sequence length="658" mass="74424">MHNLVEVEYARTGKSSNTDALGMREMQAMVYAQRHRQHLLVKAPPASGKSRAMMFVALDKLANQGVKKVIVAVPQQNIGRSFKDTPLKKFGFFADWNVAPYWNLCLNAGSENSKKSIVQEFLDHPTATKLVCTHATLLNSLNGIDARKLDNVFFGIDEFHHGSADEDNRLGTLIRRLLNETSAHILAMTGSYFRGDAVPVMRPEDEAMFQPTINYNYYQQLNGYKWLKSLGIGYSFFQGNYLTAIPDVLDTHKKTLIHIPHPNSKTGAFMNKHDQVAEIIKYIGEIVDRDYNNYLYKVKTADGRILTVGDLVEDSKEQRDALQSYLQRMNSRDSLDILIALGTAKEGFDWEWCEHCVTIGIRASLTEVVQIIGRCTRDCEGKTHAQFTNLIPCPDAAQDDISMAVNDFLKAISASLLMEQVMAPKWNFKTKVDDEDNPEKPKKPGEDDHVIEVKDLPKLNEKTKAIVENDLDTLVATTLSDKNIREAIIGEGMAEMITEVYIPKIIRDTYPDLNEEEVDAVAKHTILTIATQGEQVVVPDDSGNRFIRIANKFVNLNDLDINLIAEINPFQRAYEVVSKSLTPEVLRTIQYVIEDKRSEKLSDEEAILLFTKYLPKWREGNPGKTKPEITDGDPLARRIAMAIEHLRKLKRNKLAQQQ</sequence>
<keyword evidence="1" id="KW-0347">Helicase</keyword>
<name>A0AC61RHN0_9BACT</name>
<proteinExistence type="predicted"/>
<dbReference type="EMBL" id="SRYB01000003">
    <property type="protein sequence ID" value="TGY80317.1"/>
    <property type="molecule type" value="Genomic_DNA"/>
</dbReference>
<organism evidence="1 2">
    <name type="scientific">Lepagella muris</name>
    <dbReference type="NCBI Taxonomy" id="3032870"/>
    <lineage>
        <taxon>Bacteria</taxon>
        <taxon>Pseudomonadati</taxon>
        <taxon>Bacteroidota</taxon>
        <taxon>Bacteroidia</taxon>
        <taxon>Bacteroidales</taxon>
        <taxon>Muribaculaceae</taxon>
        <taxon>Lepagella</taxon>
    </lineage>
</organism>
<evidence type="ECO:0000313" key="2">
    <source>
        <dbReference type="Proteomes" id="UP000306319"/>
    </source>
</evidence>
<keyword evidence="1" id="KW-0378">Hydrolase</keyword>
<gene>
    <name evidence="1" type="ORF">E5331_03520</name>
</gene>
<evidence type="ECO:0000313" key="1">
    <source>
        <dbReference type="EMBL" id="TGY80317.1"/>
    </source>
</evidence>
<comment type="caution">
    <text evidence="1">The sequence shown here is derived from an EMBL/GenBank/DDBJ whole genome shotgun (WGS) entry which is preliminary data.</text>
</comment>
<keyword evidence="2" id="KW-1185">Reference proteome</keyword>
<protein>
    <submittedName>
        <fullName evidence="1">ATP-dependent helicase</fullName>
    </submittedName>
</protein>
<keyword evidence="1" id="KW-0547">Nucleotide-binding</keyword>
<keyword evidence="1" id="KW-0067">ATP-binding</keyword>
<accession>A0AC61RHN0</accession>